<dbReference type="GO" id="GO:0000796">
    <property type="term" value="C:condensin complex"/>
    <property type="evidence" value="ECO:0007669"/>
    <property type="project" value="TreeGrafter"/>
</dbReference>
<dbReference type="PANTHER" id="PTHR43941">
    <property type="entry name" value="STRUCTURAL MAINTENANCE OF CHROMOSOMES PROTEIN 2"/>
    <property type="match status" value="1"/>
</dbReference>
<feature type="region of interest" description="Disordered" evidence="2">
    <location>
        <begin position="249"/>
        <end position="318"/>
    </location>
</feature>
<dbReference type="GO" id="GO:0007076">
    <property type="term" value="P:mitotic chromosome condensation"/>
    <property type="evidence" value="ECO:0007669"/>
    <property type="project" value="TreeGrafter"/>
</dbReference>
<feature type="compositionally biased region" description="Basic and acidic residues" evidence="2">
    <location>
        <begin position="1032"/>
        <end position="1043"/>
    </location>
</feature>
<evidence type="ECO:0000256" key="2">
    <source>
        <dbReference type="SAM" id="MobiDB-lite"/>
    </source>
</evidence>
<dbReference type="EMBL" id="JAAAJB010000184">
    <property type="protein sequence ID" value="KAG0262543.1"/>
    <property type="molecule type" value="Genomic_DNA"/>
</dbReference>
<dbReference type="PANTHER" id="PTHR43941:SF1">
    <property type="entry name" value="STRUCTURAL MAINTENANCE OF CHROMOSOMES PROTEIN 2"/>
    <property type="match status" value="1"/>
</dbReference>
<proteinExistence type="predicted"/>
<feature type="region of interest" description="Disordered" evidence="2">
    <location>
        <begin position="463"/>
        <end position="504"/>
    </location>
</feature>
<sequence>MVYATRSRVLAQRRGASGGTVSTARGEEKTPRKRRSSTHLESVTLTKKKAPTTQTRKATIATATTPSGRQAARAIGVSKAPLAALVETDPGFDGRSLSEKDQHHLRFKDYSDSEDASAGGRRHRTRETKEESIGTFVPSVQSNRESRRESSINRHHHTPDNYPSSNNAHGMDDLMSVHRTHLHFHESDGGSQGTGGYTHDHTDREYMSGELTKEDDCVPRTLKHSRTMFETFEEGREFVGRDWHFEGEGDGCDQESQVVHKNHKHKHHRHHKGKNIRSHRHLQIRAGTDGGQEYHERSHSSSQPGSSESLPDPPGKWGLRSAFDRLTSFFTANTLSKSGASSAEEFQQSGETDQVHTVEVVDGLNHHIRWSENVSDTESSGPVRKKTPLHSAMKNIHKKRVPGRHVTYQDDVGRAGEDRNHDHGHYHALAEGGTASGVSSQAEAAGPSRWPILRLALALRQRRGDDSVSSPATPDPENDARSTATTTTAARSSSLDRAQTRGATRHLDREVTLLQRLLHEKENALRIAEAARVKDQHLIGSRTETLTREIHDLESSVSDLRSQVALRDQDLAATLRQLADVQKKGRDQLQMLEREIIALNQTNLVKLKDKEAAEKEADHVKQQLDEATEERGLIMDELRQLLEQQAAKESQLHDLENRVRVESQQAHDLTQSLEASEDELQGLRQQLLQTLEQLNELVAAEAREENTKRQLEAVKEEIRNREGYIRALEKTNENMGRKSNEADKLVDEVQRLKEQLVIHEQELDKARNVIDELVVSRNRAAVLTVQVAALEEQVTQQTAELEKARERKTDLEHAHFQAEELAARVIDLEDQVIVEERHLSYLEDKMLEHENCAAEAQRFADRIEELEEQIDQKEKETRRLKAVEHGATKQEERIASLQSEIQNIQEELQTKTRALKELQSKYGRDTAKLESMVQQLKTETDALKQQLFDKTEQLHRADQIKDQFNRAQQEKKELFDAVEHLHLELERKEALLEKAEESLAQLRQNKDHTQEHLDQAKEQNRELRGQVKHQAKRDQSKVSDDLAKASSSASQLVVQVASLNDQIAQKEEALAKAEKQVAQLGEKQQQIHCLMGRIQDLEVEAADNLTRAHVAEHEANELEERANRVHGLENDIRELSLQLEELENLLDAKEVELTTLKKTARQHEVDQRNIDELRIQVQQLKDLLKDAQSKAKEDIKSKDGEIQALRNEIQRWVEHEAGWIHHTMDLTGEIERASQATHAKDRQLTETRTQLHDQAAEVGHLILERKRRTSETEDRLRHKMRKLEREKLGLTNRVDHLENENSRLESVVLQSDHEAHDLELQERIRELMLWRQNSIAQTDEWEITVSNLENDKTRLEKELVMQQKLVGQLQEKADESSEWRLHALDQAEQLTAMVHKLEKELKRLQKTLAEHDAKDASLHAILDSYKSQITKLEGAQADLHNQLRERDTVIHDLGIRLRQEIVNHKRRLADVCREGQTSDTEISRLHALLAEKERALLKYSGDAAKDRSLIASLQLSLRKQEVTVQEQESRFAGLCEEHEALLRQRSTQDRQIHRLEQQLAETTSKDSDEMMVHKGIIRKLEKQLSKSQARVGDLEVELHKAATNYHDTLILLDETNGKLRSMVPAADANHDECAARIATGEKEVERLTREVENLEDRIIVLGREAQVRAHTWVKTEAEYKDRIERLVQAQQELEARAHETQQMAERERQYRDHDRERLVAEHAKNGELIQQLRRHSAQWGKEYSEMETRMRREMTSTKELMNKLAMLRKSMVHENQAEMRVLDELEKELLLHASKVEESIVFSRNRLDSGAFMDVSAIAQVQQQHQSSQAQVAHNS</sequence>
<evidence type="ECO:0000313" key="4">
    <source>
        <dbReference type="Proteomes" id="UP000807716"/>
    </source>
</evidence>
<feature type="compositionally biased region" description="Basic residues" evidence="2">
    <location>
        <begin position="260"/>
        <end position="283"/>
    </location>
</feature>
<keyword evidence="1" id="KW-0175">Coiled coil</keyword>
<feature type="coiled-coil region" evidence="1">
    <location>
        <begin position="1630"/>
        <end position="1703"/>
    </location>
</feature>
<feature type="region of interest" description="Disordered" evidence="2">
    <location>
        <begin position="90"/>
        <end position="172"/>
    </location>
</feature>
<dbReference type="Proteomes" id="UP000807716">
    <property type="component" value="Unassembled WGS sequence"/>
</dbReference>
<name>A0A9P6QBA3_9FUNG</name>
<feature type="coiled-coil region" evidence="1">
    <location>
        <begin position="1266"/>
        <end position="1307"/>
    </location>
</feature>
<feature type="compositionally biased region" description="Polar residues" evidence="2">
    <location>
        <begin position="39"/>
        <end position="57"/>
    </location>
</feature>
<dbReference type="OrthoDB" id="416344at2759"/>
<feature type="compositionally biased region" description="Low complexity" evidence="2">
    <location>
        <begin position="481"/>
        <end position="493"/>
    </location>
</feature>
<dbReference type="GO" id="GO:0003682">
    <property type="term" value="F:chromatin binding"/>
    <property type="evidence" value="ECO:0007669"/>
    <property type="project" value="TreeGrafter"/>
</dbReference>
<feature type="coiled-coil region" evidence="1">
    <location>
        <begin position="1510"/>
        <end position="1597"/>
    </location>
</feature>
<feature type="region of interest" description="Disordered" evidence="2">
    <location>
        <begin position="1"/>
        <end position="57"/>
    </location>
</feature>
<feature type="compositionally biased region" description="Low complexity" evidence="2">
    <location>
        <begin position="300"/>
        <end position="309"/>
    </location>
</feature>
<feature type="compositionally biased region" description="Basic and acidic residues" evidence="2">
    <location>
        <begin position="96"/>
        <end position="111"/>
    </location>
</feature>
<keyword evidence="4" id="KW-1185">Reference proteome</keyword>
<organism evidence="3 4">
    <name type="scientific">Actinomortierella ambigua</name>
    <dbReference type="NCBI Taxonomy" id="1343610"/>
    <lineage>
        <taxon>Eukaryota</taxon>
        <taxon>Fungi</taxon>
        <taxon>Fungi incertae sedis</taxon>
        <taxon>Mucoromycota</taxon>
        <taxon>Mortierellomycotina</taxon>
        <taxon>Mortierellomycetes</taxon>
        <taxon>Mortierellales</taxon>
        <taxon>Mortierellaceae</taxon>
        <taxon>Actinomortierella</taxon>
    </lineage>
</organism>
<feature type="region of interest" description="Disordered" evidence="2">
    <location>
        <begin position="1005"/>
        <end position="1043"/>
    </location>
</feature>
<feature type="coiled-coil region" evidence="1">
    <location>
        <begin position="1338"/>
        <end position="1442"/>
    </location>
</feature>
<comment type="caution">
    <text evidence="3">The sequence shown here is derived from an EMBL/GenBank/DDBJ whole genome shotgun (WGS) entry which is preliminary data.</text>
</comment>
<reference evidence="3" key="1">
    <citation type="journal article" date="2020" name="Fungal Divers.">
        <title>Resolving the Mortierellaceae phylogeny through synthesis of multi-gene phylogenetics and phylogenomics.</title>
        <authorList>
            <person name="Vandepol N."/>
            <person name="Liber J."/>
            <person name="Desiro A."/>
            <person name="Na H."/>
            <person name="Kennedy M."/>
            <person name="Barry K."/>
            <person name="Grigoriev I.V."/>
            <person name="Miller A.N."/>
            <person name="O'Donnell K."/>
            <person name="Stajich J.E."/>
            <person name="Bonito G."/>
        </authorList>
    </citation>
    <scope>NUCLEOTIDE SEQUENCE</scope>
    <source>
        <strain evidence="3">BC1065</strain>
    </source>
</reference>
<evidence type="ECO:0000313" key="3">
    <source>
        <dbReference type="EMBL" id="KAG0262543.1"/>
    </source>
</evidence>
<dbReference type="GO" id="GO:0000785">
    <property type="term" value="C:chromatin"/>
    <property type="evidence" value="ECO:0007669"/>
    <property type="project" value="TreeGrafter"/>
</dbReference>
<accession>A0A9P6QBA3</accession>
<protein>
    <submittedName>
        <fullName evidence="3">Uncharacterized protein</fullName>
    </submittedName>
</protein>
<gene>
    <name evidence="3" type="ORF">DFQ27_002286</name>
</gene>
<dbReference type="GO" id="GO:0000793">
    <property type="term" value="C:condensed chromosome"/>
    <property type="evidence" value="ECO:0007669"/>
    <property type="project" value="TreeGrafter"/>
</dbReference>
<feature type="compositionally biased region" description="Basic and acidic residues" evidence="2">
    <location>
        <begin position="1005"/>
        <end position="1025"/>
    </location>
</feature>
<feature type="coiled-coil region" evidence="1">
    <location>
        <begin position="514"/>
        <end position="821"/>
    </location>
</feature>
<evidence type="ECO:0000256" key="1">
    <source>
        <dbReference type="SAM" id="Coils"/>
    </source>
</evidence>